<dbReference type="Proteomes" id="UP000054524">
    <property type="component" value="Unassembled WGS sequence"/>
</dbReference>
<dbReference type="HOGENOM" id="CLU_2528008_0_0_1"/>
<dbReference type="EMBL" id="AKIJ01000003">
    <property type="protein sequence ID" value="KFG26218.1"/>
    <property type="molecule type" value="Genomic_DNA"/>
</dbReference>
<gene>
    <name evidence="1" type="ORF">NESG_01334</name>
</gene>
<reference evidence="1 2" key="1">
    <citation type="journal article" date="2014" name="Genome Announc.">
        <title>Genome Sequence of the Microsporidian Species Nematocida sp1 Strain ERTm6 (ATCC PRA-372).</title>
        <authorList>
            <person name="Bakowski M.A."/>
            <person name="Priest M."/>
            <person name="Young S."/>
            <person name="Cuomo C.A."/>
            <person name="Troemel E.R."/>
        </authorList>
    </citation>
    <scope>NUCLEOTIDE SEQUENCE [LARGE SCALE GENOMIC DNA]</scope>
    <source>
        <strain evidence="1 2">ERTm6</strain>
    </source>
</reference>
<dbReference type="RefSeq" id="XP_052904773.1">
    <property type="nucleotide sequence ID" value="XM_053048968.1"/>
</dbReference>
<keyword evidence="2" id="KW-1185">Reference proteome</keyword>
<evidence type="ECO:0000313" key="2">
    <source>
        <dbReference type="Proteomes" id="UP000054524"/>
    </source>
</evidence>
<protein>
    <submittedName>
        <fullName evidence="1">Uncharacterized protein</fullName>
    </submittedName>
</protein>
<dbReference type="AlphaFoldDB" id="A0A086J250"/>
<dbReference type="GeneID" id="77676307"/>
<proteinExistence type="predicted"/>
<evidence type="ECO:0000313" key="1">
    <source>
        <dbReference type="EMBL" id="KFG26218.1"/>
    </source>
</evidence>
<name>A0A086J250_NEMA1</name>
<organism evidence="1 2">
    <name type="scientific">Nematocida ausubeli (strain ATCC PRA-371 / ERTm2)</name>
    <name type="common">Nematode killer fungus</name>
    <dbReference type="NCBI Taxonomy" id="1913371"/>
    <lineage>
        <taxon>Eukaryota</taxon>
        <taxon>Fungi</taxon>
        <taxon>Fungi incertae sedis</taxon>
        <taxon>Microsporidia</taxon>
        <taxon>Nematocida</taxon>
    </lineage>
</organism>
<accession>A0A086J250</accession>
<sequence>MRNYAVKYIVAIFVSIKYVLSVGMDNIMVFTGDIVPIERLPHVISEIGCGKITTPSEIPYTDRGFKNKMIAIVIHHYLNIKTLL</sequence>
<comment type="caution">
    <text evidence="1">The sequence shown here is derived from an EMBL/GenBank/DDBJ whole genome shotgun (WGS) entry which is preliminary data.</text>
</comment>